<dbReference type="AlphaFoldDB" id="A0A6N9TMY6"/>
<keyword evidence="1" id="KW-0812">Transmembrane</keyword>
<comment type="caution">
    <text evidence="2">The sequence shown here is derived from an EMBL/GenBank/DDBJ whole genome shotgun (WGS) entry which is preliminary data.</text>
</comment>
<proteinExistence type="predicted"/>
<protein>
    <recommendedName>
        <fullName evidence="4">Tetratricopeptide repeat protein</fullName>
    </recommendedName>
</protein>
<gene>
    <name evidence="2" type="ORF">G3N55_02890</name>
</gene>
<feature type="transmembrane region" description="Helical" evidence="1">
    <location>
        <begin position="566"/>
        <end position="587"/>
    </location>
</feature>
<evidence type="ECO:0000313" key="3">
    <source>
        <dbReference type="Proteomes" id="UP000469346"/>
    </source>
</evidence>
<dbReference type="Proteomes" id="UP000469346">
    <property type="component" value="Unassembled WGS sequence"/>
</dbReference>
<evidence type="ECO:0008006" key="4">
    <source>
        <dbReference type="Google" id="ProtNLM"/>
    </source>
</evidence>
<dbReference type="RefSeq" id="WP_163297955.1">
    <property type="nucleotide sequence ID" value="NZ_JAAGRR010000018.1"/>
</dbReference>
<name>A0A6N9TMY6_DISTH</name>
<dbReference type="SUPFAM" id="SSF48452">
    <property type="entry name" value="TPR-like"/>
    <property type="match status" value="1"/>
</dbReference>
<evidence type="ECO:0000256" key="1">
    <source>
        <dbReference type="SAM" id="Phobius"/>
    </source>
</evidence>
<dbReference type="InterPro" id="IPR011990">
    <property type="entry name" value="TPR-like_helical_dom_sf"/>
</dbReference>
<reference evidence="2 3" key="1">
    <citation type="submission" date="2020-02" db="EMBL/GenBank/DDBJ databases">
        <title>Comparative genomics of sulfur disproportionating microorganisms.</title>
        <authorList>
            <person name="Ward L.M."/>
            <person name="Bertran E."/>
            <person name="Johnston D.T."/>
        </authorList>
    </citation>
    <scope>NUCLEOTIDE SEQUENCE [LARGE SCALE GENOMIC DNA]</scope>
    <source>
        <strain evidence="2 3">DSM 100025</strain>
    </source>
</reference>
<keyword evidence="1" id="KW-1133">Transmembrane helix</keyword>
<evidence type="ECO:0000313" key="2">
    <source>
        <dbReference type="EMBL" id="NDY41800.1"/>
    </source>
</evidence>
<sequence>MYLQFRLSPAHQGVFPGIPWNSLARNLRAFVAARGGRTENAAEILQVADLSRAVDAYLAAALAMRESLLLPSRRPLPVLAVASEEPADDAAWRLALPDYLLVPPEGDIPAFSWIEGWRIADLGKRSPLERAFPCRPLLLHGRENRECFFCGSYEHVTGACPDPWGFDAERDFPSELAEIGPDTRWDYYRGLAAEPGGLEALHACLRRPFQVRTMLRVARTTATHLANLPTAPERPSTLLRLHRVIEALERQDLEAAETALREFDYDPPGFAYYVIRGFFAIRSDQVHEAIAFWARGEELAETPLGTAYCALLQARAYLLAGHPDHAEAVLVRGRKADGGAPELVYWHAVVAALRGNASQVKWAVRTLARHPRWFMAAILEPYFLVCEDDLDEEFLSICRESEAWAHRQLSQIDTLLDQMEGALGPDFTRPFRLELRDWRGTWARQGCGSLTRASHFLTDFRQRLVNAGHKAVRDALARLEAHHEALDLVVEQPAYSQQGRRIRDEAAALRDEIRDAWHLLRHVKNVETLKDLHRRLEAGDRAVRELLEAHRHVVARDVRLLKAAKGLARILLAAAAAGVGYLAWSLAAQVLR</sequence>
<dbReference type="EMBL" id="JAAGRR010000018">
    <property type="protein sequence ID" value="NDY41800.1"/>
    <property type="molecule type" value="Genomic_DNA"/>
</dbReference>
<keyword evidence="1" id="KW-0472">Membrane</keyword>
<accession>A0A6N9TMY6</accession>
<organism evidence="2 3">
    <name type="scientific">Dissulfurirhabdus thermomarina</name>
    <dbReference type="NCBI Taxonomy" id="1765737"/>
    <lineage>
        <taxon>Bacteria</taxon>
        <taxon>Deltaproteobacteria</taxon>
        <taxon>Dissulfurirhabdaceae</taxon>
        <taxon>Dissulfurirhabdus</taxon>
    </lineage>
</organism>
<keyword evidence="3" id="KW-1185">Reference proteome</keyword>